<dbReference type="Proteomes" id="UP000078492">
    <property type="component" value="Unassembled WGS sequence"/>
</dbReference>
<dbReference type="InterPro" id="IPR000305">
    <property type="entry name" value="GIY-YIG_endonuc"/>
</dbReference>
<evidence type="ECO:0000259" key="1">
    <source>
        <dbReference type="PROSITE" id="PS50164"/>
    </source>
</evidence>
<organism evidence="2 3">
    <name type="scientific">Trachymyrmex cornetzi</name>
    <dbReference type="NCBI Taxonomy" id="471704"/>
    <lineage>
        <taxon>Eukaryota</taxon>
        <taxon>Metazoa</taxon>
        <taxon>Ecdysozoa</taxon>
        <taxon>Arthropoda</taxon>
        <taxon>Hexapoda</taxon>
        <taxon>Insecta</taxon>
        <taxon>Pterygota</taxon>
        <taxon>Neoptera</taxon>
        <taxon>Endopterygota</taxon>
        <taxon>Hymenoptera</taxon>
        <taxon>Apocrita</taxon>
        <taxon>Aculeata</taxon>
        <taxon>Formicoidea</taxon>
        <taxon>Formicidae</taxon>
        <taxon>Myrmicinae</taxon>
        <taxon>Trachymyrmex</taxon>
    </lineage>
</organism>
<proteinExistence type="predicted"/>
<dbReference type="STRING" id="471704.A0A195DPP7"/>
<feature type="non-terminal residue" evidence="2">
    <location>
        <position position="1"/>
    </location>
</feature>
<dbReference type="InterPro" id="IPR035901">
    <property type="entry name" value="GIY-YIG_endonuc_sf"/>
</dbReference>
<dbReference type="Pfam" id="PF01541">
    <property type="entry name" value="GIY-YIG"/>
    <property type="match status" value="1"/>
</dbReference>
<name>A0A195DPP7_9HYME</name>
<sequence length="87" mass="10152">KDGLPHDSKENVVYKINCKNCDASYVGQTGRKLKTRINEHKNDINPRTLTSFRYLWTTHMGHSCPTRFALKVLEKFCKNDKLQINKN</sequence>
<protein>
    <recommendedName>
        <fullName evidence="1">GIY-YIG domain-containing protein</fullName>
    </recommendedName>
</protein>
<evidence type="ECO:0000313" key="3">
    <source>
        <dbReference type="Proteomes" id="UP000078492"/>
    </source>
</evidence>
<dbReference type="SUPFAM" id="SSF82771">
    <property type="entry name" value="GIY-YIG endonuclease"/>
    <property type="match status" value="1"/>
</dbReference>
<gene>
    <name evidence="2" type="ORF">ALC57_12952</name>
</gene>
<dbReference type="AlphaFoldDB" id="A0A195DPP7"/>
<dbReference type="PROSITE" id="PS50164">
    <property type="entry name" value="GIY_YIG"/>
    <property type="match status" value="1"/>
</dbReference>
<reference evidence="2 3" key="1">
    <citation type="submission" date="2015-09" db="EMBL/GenBank/DDBJ databases">
        <title>Trachymyrmex cornetzi WGS genome.</title>
        <authorList>
            <person name="Nygaard S."/>
            <person name="Hu H."/>
            <person name="Boomsma J."/>
            <person name="Zhang G."/>
        </authorList>
    </citation>
    <scope>NUCLEOTIDE SEQUENCE [LARGE SCALE GENOMIC DNA]</scope>
    <source>
        <strain evidence="2">Tcor2-1</strain>
        <tissue evidence="2">Whole body</tissue>
    </source>
</reference>
<evidence type="ECO:0000313" key="2">
    <source>
        <dbReference type="EMBL" id="KYN14843.1"/>
    </source>
</evidence>
<keyword evidence="3" id="KW-1185">Reference proteome</keyword>
<dbReference type="EMBL" id="KQ980653">
    <property type="protein sequence ID" value="KYN14843.1"/>
    <property type="molecule type" value="Genomic_DNA"/>
</dbReference>
<accession>A0A195DPP7</accession>
<feature type="domain" description="GIY-YIG" evidence="1">
    <location>
        <begin position="9"/>
        <end position="87"/>
    </location>
</feature>
<dbReference type="Gene3D" id="3.40.1440.10">
    <property type="entry name" value="GIY-YIG endonuclease"/>
    <property type="match status" value="1"/>
</dbReference>